<comment type="similarity">
    <text evidence="4">Belongs to the peptidase M29 family.</text>
</comment>
<dbReference type="EMBL" id="BMFV01000001">
    <property type="protein sequence ID" value="GGH73830.1"/>
    <property type="molecule type" value="Genomic_DNA"/>
</dbReference>
<evidence type="ECO:0000256" key="7">
    <source>
        <dbReference type="ARBA" id="ARBA00022723"/>
    </source>
</evidence>
<sequence>MENFHENLEKYAELAVKVGINIQKGQELVINAPIHAISFVRIVTKKAYQAGAKHVHFRWSDDALTLTRFTYAPEEAFKEYPEWEAKGLETLAQRGAAFLDLRTPNLDLLNGIDPERVAMDNKTTSSALENYREYRMADKVAWSILAVPSEEWAQKLFPNLETEKAVEKLWETLFKMTRADQEDPIQAWKNHQQTLDEKLNYLNEKKYQKLHYTAPGTDLTIEFPKAYQWAGGAANNAAGTSFFPNIPTEEVFTLPLKTGVNGTVTSTKPLNYSGTLIEKLSLTFENGRIIDFNAESGYESLKRLIETDEGSHYLGEVALVPHNSPISESGLIFFNTLYDENASCHLAIGKAYPKCLENGVNMTREELDAHGANKSLTHVDFMIGSAELNIDGITASGTEEPVFRNGLWAF</sequence>
<organism evidence="10 11">
    <name type="scientific">Pullulanibacillus pueri</name>
    <dbReference type="NCBI Taxonomy" id="1437324"/>
    <lineage>
        <taxon>Bacteria</taxon>
        <taxon>Bacillati</taxon>
        <taxon>Bacillota</taxon>
        <taxon>Bacilli</taxon>
        <taxon>Bacillales</taxon>
        <taxon>Sporolactobacillaceae</taxon>
        <taxon>Pullulanibacillus</taxon>
    </lineage>
</organism>
<keyword evidence="5 10" id="KW-0031">Aminopeptidase</keyword>
<dbReference type="Gene3D" id="3.40.1830.10">
    <property type="entry name" value="Thermophilic metalloprotease (M29)"/>
    <property type="match status" value="1"/>
</dbReference>
<dbReference type="InterPro" id="IPR052170">
    <property type="entry name" value="M29_Exopeptidase"/>
</dbReference>
<evidence type="ECO:0000256" key="2">
    <source>
        <dbReference type="ARBA" id="ARBA00001946"/>
    </source>
</evidence>
<evidence type="ECO:0000313" key="11">
    <source>
        <dbReference type="Proteomes" id="UP000656813"/>
    </source>
</evidence>
<evidence type="ECO:0000256" key="1">
    <source>
        <dbReference type="ARBA" id="ARBA00001941"/>
    </source>
</evidence>
<dbReference type="GO" id="GO:0004177">
    <property type="term" value="F:aminopeptidase activity"/>
    <property type="evidence" value="ECO:0007669"/>
    <property type="project" value="UniProtKB-KW"/>
</dbReference>
<evidence type="ECO:0000256" key="5">
    <source>
        <dbReference type="ARBA" id="ARBA00022438"/>
    </source>
</evidence>
<evidence type="ECO:0000256" key="4">
    <source>
        <dbReference type="ARBA" id="ARBA00008236"/>
    </source>
</evidence>
<evidence type="ECO:0000256" key="3">
    <source>
        <dbReference type="ARBA" id="ARBA00001947"/>
    </source>
</evidence>
<evidence type="ECO:0000256" key="9">
    <source>
        <dbReference type="ARBA" id="ARBA00023049"/>
    </source>
</evidence>
<keyword evidence="8" id="KW-0378">Hydrolase</keyword>
<evidence type="ECO:0000256" key="6">
    <source>
        <dbReference type="ARBA" id="ARBA00022670"/>
    </source>
</evidence>
<dbReference type="PANTHER" id="PTHR34448:SF3">
    <property type="entry name" value="AMINOPEPTIDASE AMPS"/>
    <property type="match status" value="1"/>
</dbReference>
<gene>
    <name evidence="10" type="ORF">GCM10007096_01460</name>
</gene>
<comment type="cofactor">
    <cofactor evidence="2">
        <name>Mg(2+)</name>
        <dbReference type="ChEBI" id="CHEBI:18420"/>
    </cofactor>
</comment>
<comment type="caution">
    <text evidence="10">The sequence shown here is derived from an EMBL/GenBank/DDBJ whole genome shotgun (WGS) entry which is preliminary data.</text>
</comment>
<reference evidence="10" key="1">
    <citation type="journal article" date="2014" name="Int. J. Syst. Evol. Microbiol.">
        <title>Complete genome sequence of Corynebacterium casei LMG S-19264T (=DSM 44701T), isolated from a smear-ripened cheese.</title>
        <authorList>
            <consortium name="US DOE Joint Genome Institute (JGI-PGF)"/>
            <person name="Walter F."/>
            <person name="Albersmeier A."/>
            <person name="Kalinowski J."/>
            <person name="Ruckert C."/>
        </authorList>
    </citation>
    <scope>NUCLEOTIDE SEQUENCE</scope>
    <source>
        <strain evidence="10">CGMCC 1.12777</strain>
    </source>
</reference>
<dbReference type="Proteomes" id="UP000656813">
    <property type="component" value="Unassembled WGS sequence"/>
</dbReference>
<dbReference type="InterPro" id="IPR000787">
    <property type="entry name" value="Peptidase_M29"/>
</dbReference>
<keyword evidence="6" id="KW-0645">Protease</keyword>
<comment type="cofactor">
    <cofactor evidence="3">
        <name>Zn(2+)</name>
        <dbReference type="ChEBI" id="CHEBI:29105"/>
    </cofactor>
</comment>
<dbReference type="PRINTS" id="PR00919">
    <property type="entry name" value="THERMOPTASE"/>
</dbReference>
<accession>A0A8J3EK38</accession>
<dbReference type="GO" id="GO:0046872">
    <property type="term" value="F:metal ion binding"/>
    <property type="evidence" value="ECO:0007669"/>
    <property type="project" value="UniProtKB-KW"/>
</dbReference>
<name>A0A8J3EK38_9BACL</name>
<dbReference type="SUPFAM" id="SSF144052">
    <property type="entry name" value="Thermophilic metalloprotease-like"/>
    <property type="match status" value="1"/>
</dbReference>
<comment type="cofactor">
    <cofactor evidence="1">
        <name>Co(2+)</name>
        <dbReference type="ChEBI" id="CHEBI:48828"/>
    </cofactor>
</comment>
<dbReference type="AlphaFoldDB" id="A0A8J3EK38"/>
<protein>
    <submittedName>
        <fullName evidence="10">Aminopeptidase</fullName>
    </submittedName>
</protein>
<reference evidence="10" key="2">
    <citation type="submission" date="2020-09" db="EMBL/GenBank/DDBJ databases">
        <authorList>
            <person name="Sun Q."/>
            <person name="Zhou Y."/>
        </authorList>
    </citation>
    <scope>NUCLEOTIDE SEQUENCE</scope>
    <source>
        <strain evidence="10">CGMCC 1.12777</strain>
    </source>
</reference>
<keyword evidence="9" id="KW-0482">Metalloprotease</keyword>
<dbReference type="RefSeq" id="WP_188495055.1">
    <property type="nucleotide sequence ID" value="NZ_BMFV01000001.1"/>
</dbReference>
<dbReference type="InterPro" id="IPR035097">
    <property type="entry name" value="M29_N-terminal"/>
</dbReference>
<dbReference type="Pfam" id="PF02073">
    <property type="entry name" value="Peptidase_M29"/>
    <property type="match status" value="1"/>
</dbReference>
<dbReference type="PANTHER" id="PTHR34448">
    <property type="entry name" value="AMINOPEPTIDASE"/>
    <property type="match status" value="1"/>
</dbReference>
<proteinExistence type="inferred from homology"/>
<keyword evidence="11" id="KW-1185">Reference proteome</keyword>
<keyword evidence="7" id="KW-0479">Metal-binding</keyword>
<evidence type="ECO:0000313" key="10">
    <source>
        <dbReference type="EMBL" id="GGH73830.1"/>
    </source>
</evidence>
<evidence type="ECO:0000256" key="8">
    <source>
        <dbReference type="ARBA" id="ARBA00022801"/>
    </source>
</evidence>
<dbReference type="GO" id="GO:0006508">
    <property type="term" value="P:proteolysis"/>
    <property type="evidence" value="ECO:0007669"/>
    <property type="project" value="UniProtKB-KW"/>
</dbReference>
<dbReference type="GO" id="GO:0008237">
    <property type="term" value="F:metallopeptidase activity"/>
    <property type="evidence" value="ECO:0007669"/>
    <property type="project" value="UniProtKB-KW"/>
</dbReference>